<evidence type="ECO:0000313" key="1">
    <source>
        <dbReference type="EMBL" id="QLQ33608.1"/>
    </source>
</evidence>
<evidence type="ECO:0000313" key="2">
    <source>
        <dbReference type="Proteomes" id="UP000510621"/>
    </source>
</evidence>
<dbReference type="Proteomes" id="UP000510621">
    <property type="component" value="Chromosome"/>
</dbReference>
<reference evidence="1" key="1">
    <citation type="submission" date="2020-06" db="EMBL/GenBank/DDBJ databases">
        <title>Analysis procedures for assessing recovery of high quality, complete, closed genomes from Nanopore long read metagenome sequencing.</title>
        <authorList>
            <person name="Bessarab I."/>
            <person name="Arumugam K."/>
            <person name="Haryono M."/>
            <person name="Liu X."/>
            <person name="Roy S."/>
            <person name="Zuniga-Montanez R.E."/>
            <person name="Qiu G."/>
            <person name="Drautz-Moses D.I."/>
            <person name="Law Y.Y."/>
            <person name="Wuertz S."/>
            <person name="Lauro F.M."/>
            <person name="Huson D.H."/>
            <person name="Williams R.B."/>
        </authorList>
    </citation>
    <scope>NUCLEOTIDE SEQUENCE [LARGE SCALE GENOMIC DNA]</scope>
    <source>
        <strain evidence="1">SSD2</strain>
    </source>
</reference>
<name>A0A7L6AX81_9GAMM</name>
<gene>
    <name evidence="1" type="ORF">HZT40_20640</name>
</gene>
<dbReference type="AlphaFoldDB" id="A0A7L6AX81"/>
<accession>A0A7L6AX81</accession>
<protein>
    <submittedName>
        <fullName evidence="1">Uncharacterized protein</fullName>
    </submittedName>
</protein>
<dbReference type="KEGG" id="this:HZT40_20640"/>
<proteinExistence type="predicted"/>
<keyword evidence="2" id="KW-1185">Reference proteome</keyword>
<dbReference type="EMBL" id="CP059265">
    <property type="protein sequence ID" value="QLQ33608.1"/>
    <property type="molecule type" value="Genomic_DNA"/>
</dbReference>
<sequence length="89" mass="9949">MLGKDRDELQQNYAELKRSSSDNVQKLTQLGAENMYLKDNFNKLVDDNNDLVDRLRAISSVVIAVGTEQPPVYSKYKPTALLDSSSVVS</sequence>
<organism evidence="1 2">
    <name type="scientific">Candidatus Thiothrix singaporensis</name>
    <dbReference type="NCBI Taxonomy" id="2799669"/>
    <lineage>
        <taxon>Bacteria</taxon>
        <taxon>Pseudomonadati</taxon>
        <taxon>Pseudomonadota</taxon>
        <taxon>Gammaproteobacteria</taxon>
        <taxon>Thiotrichales</taxon>
        <taxon>Thiotrichaceae</taxon>
        <taxon>Thiothrix</taxon>
    </lineage>
</organism>